<keyword evidence="2" id="KW-0732">Signal</keyword>
<feature type="transmembrane region" description="Helical" evidence="1">
    <location>
        <begin position="68"/>
        <end position="101"/>
    </location>
</feature>
<protein>
    <recommendedName>
        <fullName evidence="5">Conjugal transfer protein TrbC</fullName>
    </recommendedName>
</protein>
<evidence type="ECO:0000256" key="1">
    <source>
        <dbReference type="SAM" id="Phobius"/>
    </source>
</evidence>
<gene>
    <name evidence="3" type="ORF">COV29_04195</name>
</gene>
<dbReference type="EMBL" id="PCXQ01000007">
    <property type="protein sequence ID" value="PJE50350.1"/>
    <property type="molecule type" value="Genomic_DNA"/>
</dbReference>
<evidence type="ECO:0000313" key="4">
    <source>
        <dbReference type="Proteomes" id="UP000228496"/>
    </source>
</evidence>
<dbReference type="Pfam" id="PF18895">
    <property type="entry name" value="T4SS_pilin"/>
    <property type="match status" value="1"/>
</dbReference>
<sequence length="150" mass="15687">MGTVGQSFVLIPELYLKMKIFNKKNISKVAVLLFLAGFALSANAQFTNPEGALEIPGNPVPDSEELNLTSILDAITTIAQFLLFAGALIAVIFIVWGGILWMSAGGDSSKVARARQTIINGLIGSIIVLGIGTIMSTAGYLFNAIAGGSL</sequence>
<organism evidence="3 4">
    <name type="scientific">Candidatus Yanofskybacteria bacterium CG10_big_fil_rev_8_21_14_0_10_36_16</name>
    <dbReference type="NCBI Taxonomy" id="1975096"/>
    <lineage>
        <taxon>Bacteria</taxon>
        <taxon>Candidatus Yanofskyibacteriota</taxon>
    </lineage>
</organism>
<name>A0A2J0Q9Z1_9BACT</name>
<reference evidence="3 4" key="1">
    <citation type="submission" date="2017-09" db="EMBL/GenBank/DDBJ databases">
        <title>Depth-based differentiation of microbial function through sediment-hosted aquifers and enrichment of novel symbionts in the deep terrestrial subsurface.</title>
        <authorList>
            <person name="Probst A.J."/>
            <person name="Ladd B."/>
            <person name="Jarett J.K."/>
            <person name="Geller-Mcgrath D.E."/>
            <person name="Sieber C.M."/>
            <person name="Emerson J.B."/>
            <person name="Anantharaman K."/>
            <person name="Thomas B.C."/>
            <person name="Malmstrom R."/>
            <person name="Stieglmeier M."/>
            <person name="Klingl A."/>
            <person name="Woyke T."/>
            <person name="Ryan C.M."/>
            <person name="Banfield J.F."/>
        </authorList>
    </citation>
    <scope>NUCLEOTIDE SEQUENCE [LARGE SCALE GENOMIC DNA]</scope>
    <source>
        <strain evidence="3">CG10_big_fil_rev_8_21_14_0_10_36_16</strain>
    </source>
</reference>
<keyword evidence="1" id="KW-0812">Transmembrane</keyword>
<evidence type="ECO:0000256" key="2">
    <source>
        <dbReference type="SAM" id="SignalP"/>
    </source>
</evidence>
<keyword evidence="1" id="KW-0472">Membrane</keyword>
<comment type="caution">
    <text evidence="3">The sequence shown here is derived from an EMBL/GenBank/DDBJ whole genome shotgun (WGS) entry which is preliminary data.</text>
</comment>
<keyword evidence="1" id="KW-1133">Transmembrane helix</keyword>
<evidence type="ECO:0008006" key="5">
    <source>
        <dbReference type="Google" id="ProtNLM"/>
    </source>
</evidence>
<feature type="chain" id="PRO_5014425152" description="Conjugal transfer protein TrbC" evidence="2">
    <location>
        <begin position="45"/>
        <end position="150"/>
    </location>
</feature>
<dbReference type="AlphaFoldDB" id="A0A2J0Q9Z1"/>
<feature type="signal peptide" evidence="2">
    <location>
        <begin position="1"/>
        <end position="44"/>
    </location>
</feature>
<feature type="transmembrane region" description="Helical" evidence="1">
    <location>
        <begin position="122"/>
        <end position="142"/>
    </location>
</feature>
<proteinExistence type="predicted"/>
<dbReference type="InterPro" id="IPR043993">
    <property type="entry name" value="T4SS_pilin"/>
</dbReference>
<evidence type="ECO:0000313" key="3">
    <source>
        <dbReference type="EMBL" id="PJE50350.1"/>
    </source>
</evidence>
<accession>A0A2J0Q9Z1</accession>
<dbReference type="Proteomes" id="UP000228496">
    <property type="component" value="Unassembled WGS sequence"/>
</dbReference>